<feature type="transmembrane region" description="Helical" evidence="1">
    <location>
        <begin position="61"/>
        <end position="78"/>
    </location>
</feature>
<dbReference type="EMBL" id="AP035768">
    <property type="protein sequence ID" value="BFO21400.1"/>
    <property type="molecule type" value="Genomic_DNA"/>
</dbReference>
<reference evidence="2" key="1">
    <citation type="submission" date="2024-06" db="EMBL/GenBank/DDBJ databases">
        <authorList>
            <consortium name="consrtm"/>
            <person name="Uemura M."/>
            <person name="Terahara T."/>
        </authorList>
    </citation>
    <scope>NUCLEOTIDE SEQUENCE</scope>
    <source>
        <strain evidence="2">KM77-8</strain>
    </source>
</reference>
<evidence type="ECO:0000313" key="2">
    <source>
        <dbReference type="EMBL" id="BFO21400.1"/>
    </source>
</evidence>
<accession>A0AAT9HW90</accession>
<keyword evidence="1" id="KW-0812">Transmembrane</keyword>
<keyword evidence="1" id="KW-0472">Membrane</keyword>
<dbReference type="AlphaFoldDB" id="A0AAT9HW90"/>
<keyword evidence="1" id="KW-1133">Transmembrane helix</keyword>
<gene>
    <name evidence="2" type="ORF">SHKM778_77880</name>
</gene>
<evidence type="ECO:0008006" key="3">
    <source>
        <dbReference type="Google" id="ProtNLM"/>
    </source>
</evidence>
<reference evidence="2" key="2">
    <citation type="submission" date="2024-07" db="EMBL/GenBank/DDBJ databases">
        <title>Streptomyces haneummycinica sp. nov., a new antibiotic-producing actinobacterium isolated from marine sediment.</title>
        <authorList>
            <person name="Uemura M."/>
            <person name="Hamada M."/>
            <person name="Hirano S."/>
            <person name="Kobayashi K."/>
            <person name="Ohshiro T."/>
            <person name="Kobayashi T."/>
            <person name="Terahara T."/>
        </authorList>
    </citation>
    <scope>NUCLEOTIDE SEQUENCE</scope>
    <source>
        <strain evidence="2">KM77-8</strain>
    </source>
</reference>
<protein>
    <recommendedName>
        <fullName evidence="3">ABC transporter permease</fullName>
    </recommendedName>
</protein>
<sequence length="152" mass="15658">MRNLIAAEWLKARTGAAWWSLALTGVLLGVMAGSGFAASAEKDLAAGLTTIEAATDETVRSWFTLLLFAALFTGVHVTREYASGTIGRSVLLSGGRSRLLAAKLTVGTAAGLLYALLAVACAAVSPGCSCPGPDTPRYGPVTPLSPCWVCSR</sequence>
<proteinExistence type="predicted"/>
<feature type="transmembrane region" description="Helical" evidence="1">
    <location>
        <begin position="99"/>
        <end position="120"/>
    </location>
</feature>
<name>A0AAT9HW90_9ACTN</name>
<organism evidence="2">
    <name type="scientific">Streptomyces haneummycinicus</name>
    <dbReference type="NCBI Taxonomy" id="3074435"/>
    <lineage>
        <taxon>Bacteria</taxon>
        <taxon>Bacillati</taxon>
        <taxon>Actinomycetota</taxon>
        <taxon>Actinomycetes</taxon>
        <taxon>Kitasatosporales</taxon>
        <taxon>Streptomycetaceae</taxon>
        <taxon>Streptomyces</taxon>
    </lineage>
</organism>
<evidence type="ECO:0000256" key="1">
    <source>
        <dbReference type="SAM" id="Phobius"/>
    </source>
</evidence>